<evidence type="ECO:0008006" key="3">
    <source>
        <dbReference type="Google" id="ProtNLM"/>
    </source>
</evidence>
<organism evidence="1 2">
    <name type="scientific">Discina gigas</name>
    <dbReference type="NCBI Taxonomy" id="1032678"/>
    <lineage>
        <taxon>Eukaryota</taxon>
        <taxon>Fungi</taxon>
        <taxon>Dikarya</taxon>
        <taxon>Ascomycota</taxon>
        <taxon>Pezizomycotina</taxon>
        <taxon>Pezizomycetes</taxon>
        <taxon>Pezizales</taxon>
        <taxon>Discinaceae</taxon>
        <taxon>Discina</taxon>
    </lineage>
</organism>
<comment type="caution">
    <text evidence="1">The sequence shown here is derived from an EMBL/GenBank/DDBJ whole genome shotgun (WGS) entry which is preliminary data.</text>
</comment>
<evidence type="ECO:0000313" key="1">
    <source>
        <dbReference type="EMBL" id="KAL0632548.1"/>
    </source>
</evidence>
<dbReference type="EMBL" id="JBBBZM010000163">
    <property type="protein sequence ID" value="KAL0632548.1"/>
    <property type="molecule type" value="Genomic_DNA"/>
</dbReference>
<name>A0ABR3G9C2_9PEZI</name>
<accession>A0ABR3G9C2</accession>
<proteinExistence type="predicted"/>
<protein>
    <recommendedName>
        <fullName evidence="3">Transposase</fullName>
    </recommendedName>
</protein>
<reference evidence="1 2" key="1">
    <citation type="submission" date="2024-02" db="EMBL/GenBank/DDBJ databases">
        <title>Discinaceae phylogenomics.</title>
        <authorList>
            <person name="Dirks A.C."/>
            <person name="James T.Y."/>
        </authorList>
    </citation>
    <scope>NUCLEOTIDE SEQUENCE [LARGE SCALE GENOMIC DNA]</scope>
    <source>
        <strain evidence="1 2">ACD0624</strain>
    </source>
</reference>
<evidence type="ECO:0000313" key="2">
    <source>
        <dbReference type="Proteomes" id="UP001447188"/>
    </source>
</evidence>
<keyword evidence="2" id="KW-1185">Reference proteome</keyword>
<sequence>MTFHAISAALGVNERTASGIVRRAKDRAADPEDFEDVLVCLEDEHGGGMPARIAENSDLEAT</sequence>
<dbReference type="Proteomes" id="UP001447188">
    <property type="component" value="Unassembled WGS sequence"/>
</dbReference>
<gene>
    <name evidence="1" type="ORF">Q9L58_008569</name>
</gene>